<dbReference type="EMBL" id="JBEDUW010000005">
    <property type="protein sequence ID" value="KAK9928093.1"/>
    <property type="molecule type" value="Genomic_DNA"/>
</dbReference>
<reference evidence="6 7" key="1">
    <citation type="journal article" date="2023" name="G3 (Bethesda)">
        <title>A chromosome-length genome assembly and annotation of blackberry (Rubus argutus, cv. 'Hillquist').</title>
        <authorList>
            <person name="Bruna T."/>
            <person name="Aryal R."/>
            <person name="Dudchenko O."/>
            <person name="Sargent D.J."/>
            <person name="Mead D."/>
            <person name="Buti M."/>
            <person name="Cavallini A."/>
            <person name="Hytonen T."/>
            <person name="Andres J."/>
            <person name="Pham M."/>
            <person name="Weisz D."/>
            <person name="Mascagni F."/>
            <person name="Usai G."/>
            <person name="Natali L."/>
            <person name="Bassil N."/>
            <person name="Fernandez G.E."/>
            <person name="Lomsadze A."/>
            <person name="Armour M."/>
            <person name="Olukolu B."/>
            <person name="Poorten T."/>
            <person name="Britton C."/>
            <person name="Davik J."/>
            <person name="Ashrafi H."/>
            <person name="Aiden E.L."/>
            <person name="Borodovsky M."/>
            <person name="Worthington M."/>
        </authorList>
    </citation>
    <scope>NUCLEOTIDE SEQUENCE [LARGE SCALE GENOMIC DNA]</scope>
    <source>
        <strain evidence="6">PI 553951</strain>
    </source>
</reference>
<keyword evidence="2" id="KW-0833">Ubl conjugation pathway</keyword>
<dbReference type="GO" id="GO:0006511">
    <property type="term" value="P:ubiquitin-dependent protein catabolic process"/>
    <property type="evidence" value="ECO:0007669"/>
    <property type="project" value="InterPro"/>
</dbReference>
<feature type="region of interest" description="Disordered" evidence="3">
    <location>
        <begin position="1"/>
        <end position="59"/>
    </location>
</feature>
<dbReference type="Proteomes" id="UP001457282">
    <property type="component" value="Unassembled WGS sequence"/>
</dbReference>
<feature type="domain" description="Ubiquitin fusion degradation protein UFD1 N-terminal subdomain 2" evidence="5">
    <location>
        <begin position="194"/>
        <end position="269"/>
    </location>
</feature>
<protein>
    <submittedName>
        <fullName evidence="6">Uncharacterized protein</fullName>
    </submittedName>
</protein>
<sequence length="393" mass="44207">MDTDLNEYPSDNFEESTYYTANSDFSDDENHEIGSDMSIDEDEEIESSEHSNDADDGEMDQYSERAYSGHEYPSLEPSYVSDETTSFWQRYQCYPASLTEKHAHIESSDKIIMPPSALDVLASLPIDYPMLFELQPYYFDDNKNDESEKVRVSHCGVWEFTAEEGFIYMPNWMMQNMKLQKGDLVLLQNKTLPKGTHVKLQPHTMDFLDIPDPKAMLEMALKTFSCLTTGDTILLPYENKKYYMDIIETKPCNAIGITDTDCEVDFAPPLDYKEPEKPVAAASVPINKAVEEPKFSPFTGAGRRLHGKPLQNEPAAIASSFVAATNCNAQPCTGSSSQATSRRAQGKLVFGADANPTSTPKAVSKEVKQQQQQLQEKEEPKFLPFTGKMYSLT</sequence>
<evidence type="ECO:0000256" key="3">
    <source>
        <dbReference type="SAM" id="MobiDB-lite"/>
    </source>
</evidence>
<evidence type="ECO:0000259" key="5">
    <source>
        <dbReference type="Pfam" id="PF24842"/>
    </source>
</evidence>
<dbReference type="GO" id="GO:0031593">
    <property type="term" value="F:polyubiquitin modification-dependent protein binding"/>
    <property type="evidence" value="ECO:0007669"/>
    <property type="project" value="TreeGrafter"/>
</dbReference>
<dbReference type="PANTHER" id="PTHR12555:SF13">
    <property type="entry name" value="UBIQUITIN RECOGNITION FACTOR IN ER-ASSOCIATED DEGRADATION PROTEIN 1"/>
    <property type="match status" value="1"/>
</dbReference>
<feature type="compositionally biased region" description="Polar residues" evidence="3">
    <location>
        <begin position="15"/>
        <end position="24"/>
    </location>
</feature>
<accession>A0AAW1WWQ8</accession>
<dbReference type="InterPro" id="IPR042299">
    <property type="entry name" value="Ufd1-like_Nn"/>
</dbReference>
<dbReference type="GO" id="GO:0036503">
    <property type="term" value="P:ERAD pathway"/>
    <property type="evidence" value="ECO:0007669"/>
    <property type="project" value="TreeGrafter"/>
</dbReference>
<dbReference type="GO" id="GO:0034098">
    <property type="term" value="C:VCP-NPL4-UFD1 AAA ATPase complex"/>
    <property type="evidence" value="ECO:0007669"/>
    <property type="project" value="TreeGrafter"/>
</dbReference>
<dbReference type="Gene3D" id="3.10.330.10">
    <property type="match status" value="1"/>
</dbReference>
<organism evidence="6 7">
    <name type="scientific">Rubus argutus</name>
    <name type="common">Southern blackberry</name>
    <dbReference type="NCBI Taxonomy" id="59490"/>
    <lineage>
        <taxon>Eukaryota</taxon>
        <taxon>Viridiplantae</taxon>
        <taxon>Streptophyta</taxon>
        <taxon>Embryophyta</taxon>
        <taxon>Tracheophyta</taxon>
        <taxon>Spermatophyta</taxon>
        <taxon>Magnoliopsida</taxon>
        <taxon>eudicotyledons</taxon>
        <taxon>Gunneridae</taxon>
        <taxon>Pentapetalae</taxon>
        <taxon>rosids</taxon>
        <taxon>fabids</taxon>
        <taxon>Rosales</taxon>
        <taxon>Rosaceae</taxon>
        <taxon>Rosoideae</taxon>
        <taxon>Rosoideae incertae sedis</taxon>
        <taxon>Rubus</taxon>
    </lineage>
</organism>
<dbReference type="InterPro" id="IPR055418">
    <property type="entry name" value="UFD1_N2"/>
</dbReference>
<evidence type="ECO:0000313" key="6">
    <source>
        <dbReference type="EMBL" id="KAK9928093.1"/>
    </source>
</evidence>
<keyword evidence="7" id="KW-1185">Reference proteome</keyword>
<dbReference type="InterPro" id="IPR004854">
    <property type="entry name" value="Ufd1-like"/>
</dbReference>
<evidence type="ECO:0000256" key="1">
    <source>
        <dbReference type="ARBA" id="ARBA00006043"/>
    </source>
</evidence>
<dbReference type="AlphaFoldDB" id="A0AAW1WWQ8"/>
<feature type="region of interest" description="Disordered" evidence="3">
    <location>
        <begin position="351"/>
        <end position="377"/>
    </location>
</feature>
<feature type="domain" description="Ubiquitin fusion degradation protein UFD1 N-terminal subdomain 1" evidence="4">
    <location>
        <begin position="88"/>
        <end position="193"/>
    </location>
</feature>
<dbReference type="Gene3D" id="2.40.40.50">
    <property type="entry name" value="Ubiquitin fusion degradation protein UFD1, N-terminal domain"/>
    <property type="match status" value="1"/>
</dbReference>
<dbReference type="Pfam" id="PF03152">
    <property type="entry name" value="UFD1_N1"/>
    <property type="match status" value="1"/>
</dbReference>
<comment type="caution">
    <text evidence="6">The sequence shown here is derived from an EMBL/GenBank/DDBJ whole genome shotgun (WGS) entry which is preliminary data.</text>
</comment>
<gene>
    <name evidence="6" type="ORF">M0R45_025246</name>
</gene>
<evidence type="ECO:0000313" key="7">
    <source>
        <dbReference type="Proteomes" id="UP001457282"/>
    </source>
</evidence>
<name>A0AAW1WWQ8_RUBAR</name>
<evidence type="ECO:0000259" key="4">
    <source>
        <dbReference type="Pfam" id="PF03152"/>
    </source>
</evidence>
<proteinExistence type="inferred from homology"/>
<evidence type="ECO:0000256" key="2">
    <source>
        <dbReference type="ARBA" id="ARBA00022786"/>
    </source>
</evidence>
<dbReference type="PANTHER" id="PTHR12555">
    <property type="entry name" value="UBIQUITIN FUSION DEGRADATON PROTEIN 1"/>
    <property type="match status" value="1"/>
</dbReference>
<dbReference type="Pfam" id="PF24842">
    <property type="entry name" value="UFD1_N2"/>
    <property type="match status" value="1"/>
</dbReference>
<dbReference type="InterPro" id="IPR055417">
    <property type="entry name" value="UFD1_N1"/>
</dbReference>
<comment type="similarity">
    <text evidence="1">Belongs to the UFD1 family.</text>
</comment>